<accession>A0A0G1UVI8</accession>
<evidence type="ECO:0000256" key="3">
    <source>
        <dbReference type="ARBA" id="ARBA00022676"/>
    </source>
</evidence>
<keyword evidence="4" id="KW-0808">Transferase</keyword>
<evidence type="ECO:0000313" key="9">
    <source>
        <dbReference type="EMBL" id="KKU61715.1"/>
    </source>
</evidence>
<comment type="subcellular location">
    <subcellularLocation>
        <location evidence="1">Cell membrane</location>
        <topology evidence="1">Multi-pass membrane protein</topology>
    </subcellularLocation>
</comment>
<protein>
    <submittedName>
        <fullName evidence="9">Uncharacterized protein</fullName>
    </submittedName>
</protein>
<evidence type="ECO:0000256" key="1">
    <source>
        <dbReference type="ARBA" id="ARBA00004651"/>
    </source>
</evidence>
<evidence type="ECO:0000256" key="2">
    <source>
        <dbReference type="ARBA" id="ARBA00022475"/>
    </source>
</evidence>
<organism evidence="9 10">
    <name type="scientific">Candidatus Beckwithbacteria bacterium GW2011_GWB1_47_15</name>
    <dbReference type="NCBI Taxonomy" id="1618371"/>
    <lineage>
        <taxon>Bacteria</taxon>
        <taxon>Candidatus Beckwithiibacteriota</taxon>
    </lineage>
</organism>
<dbReference type="PANTHER" id="PTHR33908:SF11">
    <property type="entry name" value="MEMBRANE PROTEIN"/>
    <property type="match status" value="1"/>
</dbReference>
<dbReference type="AlphaFoldDB" id="A0A0G1UVI8"/>
<feature type="transmembrane region" description="Helical" evidence="8">
    <location>
        <begin position="285"/>
        <end position="303"/>
    </location>
</feature>
<comment type="caution">
    <text evidence="9">The sequence shown here is derived from an EMBL/GenBank/DDBJ whole genome shotgun (WGS) entry which is preliminary data.</text>
</comment>
<reference evidence="9 10" key="1">
    <citation type="journal article" date="2015" name="Nature">
        <title>rRNA introns, odd ribosomes, and small enigmatic genomes across a large radiation of phyla.</title>
        <authorList>
            <person name="Brown C.T."/>
            <person name="Hug L.A."/>
            <person name="Thomas B.C."/>
            <person name="Sharon I."/>
            <person name="Castelle C.J."/>
            <person name="Singh A."/>
            <person name="Wilkins M.J."/>
            <person name="Williams K.H."/>
            <person name="Banfield J.F."/>
        </authorList>
    </citation>
    <scope>NUCLEOTIDE SEQUENCE [LARGE SCALE GENOMIC DNA]</scope>
</reference>
<feature type="transmembrane region" description="Helical" evidence="8">
    <location>
        <begin position="365"/>
        <end position="394"/>
    </location>
</feature>
<dbReference type="GO" id="GO:0016763">
    <property type="term" value="F:pentosyltransferase activity"/>
    <property type="evidence" value="ECO:0007669"/>
    <property type="project" value="TreeGrafter"/>
</dbReference>
<keyword evidence="3" id="KW-0328">Glycosyltransferase</keyword>
<feature type="transmembrane region" description="Helical" evidence="8">
    <location>
        <begin position="336"/>
        <end position="353"/>
    </location>
</feature>
<sequence>MKVVKVILISLVLLLNFFIFRSRLEDSFNSMQGKNLVGEVKMGRRWRNFDKLRTEAVEYSGWSEEDKIDLSLDPQTQGLVVYEFTRPPGAQVAVLQLSLTHPDPGSNKVSISTNQQDWEMLVENNRFQHFAPPLDLNQYIANSEHFWIKIEATNKEVNGLPAVILYDFHLMHYQREIKMPPLILLGLFTFFPILFIIRPKKKIAIEFLIVFAVIFLGMHLSWKSLFENRYRAFDSDINCLTSQTEKFLSQDLTTALAGNYCLNKESLNVLIILTFWQLFGYGSEMAIKLSSLVFHWLTIGLTYTYGKKIGSVVGAAAAAVFIAVHPYLIDLSTRGLRDPAFTFVILIFSFWLFESNLKKNRNKVILVLAIIFAIYLRLHSIVQLIGLALIFMIARKKLKSGMVIMLTTFLIAAPIIITNLKTYNTWNYSEANHLKWNVNVEFSGQPGFPTKEEERMNPFQGPEISAFTYFFKLHTLPDLIISTLAGVRKTFGGLYFKDNLTGLVLFIAGAWLMLRRKALRYIPVLVFFLEIPHFFLTAKNLVEYRSMTQSLPFIGLTIGYIIDRLWQKLKRF</sequence>
<gene>
    <name evidence="9" type="ORF">UX85_C0002G0095</name>
</gene>
<feature type="transmembrane region" description="Helical" evidence="8">
    <location>
        <begin position="203"/>
        <end position="222"/>
    </location>
</feature>
<keyword evidence="5 8" id="KW-0812">Transmembrane</keyword>
<evidence type="ECO:0000256" key="5">
    <source>
        <dbReference type="ARBA" id="ARBA00022692"/>
    </source>
</evidence>
<evidence type="ECO:0000313" key="10">
    <source>
        <dbReference type="Proteomes" id="UP000033860"/>
    </source>
</evidence>
<feature type="transmembrane region" description="Helical" evidence="8">
    <location>
        <begin position="6"/>
        <end position="24"/>
    </location>
</feature>
<feature type="transmembrane region" description="Helical" evidence="8">
    <location>
        <begin position="401"/>
        <end position="420"/>
    </location>
</feature>
<keyword evidence="6 8" id="KW-1133">Transmembrane helix</keyword>
<dbReference type="GO" id="GO:0009103">
    <property type="term" value="P:lipopolysaccharide biosynthetic process"/>
    <property type="evidence" value="ECO:0007669"/>
    <property type="project" value="UniProtKB-ARBA"/>
</dbReference>
<dbReference type="PANTHER" id="PTHR33908">
    <property type="entry name" value="MANNOSYLTRANSFERASE YKCB-RELATED"/>
    <property type="match status" value="1"/>
</dbReference>
<keyword evidence="2" id="KW-1003">Cell membrane</keyword>
<evidence type="ECO:0000256" key="6">
    <source>
        <dbReference type="ARBA" id="ARBA00022989"/>
    </source>
</evidence>
<feature type="transmembrane region" description="Helical" evidence="8">
    <location>
        <begin position="309"/>
        <end position="329"/>
    </location>
</feature>
<feature type="transmembrane region" description="Helical" evidence="8">
    <location>
        <begin position="179"/>
        <end position="197"/>
    </location>
</feature>
<feature type="transmembrane region" description="Helical" evidence="8">
    <location>
        <begin position="521"/>
        <end position="538"/>
    </location>
</feature>
<evidence type="ECO:0000256" key="8">
    <source>
        <dbReference type="SAM" id="Phobius"/>
    </source>
</evidence>
<name>A0A0G1UVI8_9BACT</name>
<proteinExistence type="predicted"/>
<evidence type="ECO:0000256" key="7">
    <source>
        <dbReference type="ARBA" id="ARBA00023136"/>
    </source>
</evidence>
<dbReference type="Proteomes" id="UP000033860">
    <property type="component" value="Unassembled WGS sequence"/>
</dbReference>
<keyword evidence="7 8" id="KW-0472">Membrane</keyword>
<evidence type="ECO:0000256" key="4">
    <source>
        <dbReference type="ARBA" id="ARBA00022679"/>
    </source>
</evidence>
<dbReference type="EMBL" id="LCNT01000002">
    <property type="protein sequence ID" value="KKU61715.1"/>
    <property type="molecule type" value="Genomic_DNA"/>
</dbReference>
<dbReference type="InterPro" id="IPR050297">
    <property type="entry name" value="LipidA_mod_glycosyltrf_83"/>
</dbReference>
<dbReference type="GO" id="GO:0005886">
    <property type="term" value="C:plasma membrane"/>
    <property type="evidence" value="ECO:0007669"/>
    <property type="project" value="UniProtKB-SubCell"/>
</dbReference>
<feature type="transmembrane region" description="Helical" evidence="8">
    <location>
        <begin position="494"/>
        <end position="514"/>
    </location>
</feature>